<dbReference type="EMBL" id="CM056813">
    <property type="protein sequence ID" value="KAJ8640513.1"/>
    <property type="molecule type" value="Genomic_DNA"/>
</dbReference>
<gene>
    <name evidence="1" type="ORF">MRB53_017207</name>
</gene>
<name>A0ACC2M4X3_PERAE</name>
<reference evidence="1 2" key="1">
    <citation type="journal article" date="2022" name="Hortic Res">
        <title>A haplotype resolved chromosomal level avocado genome allows analysis of novel avocado genes.</title>
        <authorList>
            <person name="Nath O."/>
            <person name="Fletcher S.J."/>
            <person name="Hayward A."/>
            <person name="Shaw L.M."/>
            <person name="Masouleh A.K."/>
            <person name="Furtado A."/>
            <person name="Henry R.J."/>
            <person name="Mitter N."/>
        </authorList>
    </citation>
    <scope>NUCLEOTIDE SEQUENCE [LARGE SCALE GENOMIC DNA]</scope>
    <source>
        <strain evidence="2">cv. Hass</strain>
    </source>
</reference>
<comment type="caution">
    <text evidence="1">The sequence shown here is derived from an EMBL/GenBank/DDBJ whole genome shotgun (WGS) entry which is preliminary data.</text>
</comment>
<protein>
    <submittedName>
        <fullName evidence="1">Uncharacterized protein</fullName>
    </submittedName>
</protein>
<keyword evidence="2" id="KW-1185">Reference proteome</keyword>
<sequence>MASHSCPKEKERTDTVSNVKESRQLFIVSYVVFPSINGALECWDGDEHLRISIVVIHSDEKRIPQRSSAYSNLDLLSVIFSLVFPSF</sequence>
<accession>A0ACC2M4X3</accession>
<evidence type="ECO:0000313" key="2">
    <source>
        <dbReference type="Proteomes" id="UP001234297"/>
    </source>
</evidence>
<dbReference type="Proteomes" id="UP001234297">
    <property type="component" value="Chromosome 5"/>
</dbReference>
<proteinExistence type="predicted"/>
<organism evidence="1 2">
    <name type="scientific">Persea americana</name>
    <name type="common">Avocado</name>
    <dbReference type="NCBI Taxonomy" id="3435"/>
    <lineage>
        <taxon>Eukaryota</taxon>
        <taxon>Viridiplantae</taxon>
        <taxon>Streptophyta</taxon>
        <taxon>Embryophyta</taxon>
        <taxon>Tracheophyta</taxon>
        <taxon>Spermatophyta</taxon>
        <taxon>Magnoliopsida</taxon>
        <taxon>Magnoliidae</taxon>
        <taxon>Laurales</taxon>
        <taxon>Lauraceae</taxon>
        <taxon>Persea</taxon>
    </lineage>
</organism>
<evidence type="ECO:0000313" key="1">
    <source>
        <dbReference type="EMBL" id="KAJ8640513.1"/>
    </source>
</evidence>